<keyword evidence="2 4" id="KW-0396">Initiation factor</keyword>
<dbReference type="InterPro" id="IPR001288">
    <property type="entry name" value="Translation_initiation_fac_3"/>
</dbReference>
<protein>
    <recommendedName>
        <fullName evidence="4 5">Translation initiation factor IF-3</fullName>
    </recommendedName>
</protein>
<comment type="caution">
    <text evidence="9">The sequence shown here is derived from an EMBL/GenBank/DDBJ whole genome shotgun (WGS) entry which is preliminary data.</text>
</comment>
<evidence type="ECO:0000256" key="3">
    <source>
        <dbReference type="ARBA" id="ARBA00022917"/>
    </source>
</evidence>
<comment type="function">
    <text evidence="4 6">IF-3 binds to the 30S ribosomal subunit and shifts the equilibrium between 70S ribosomes and their 50S and 30S subunits in favor of the free subunits, thus enhancing the availability of 30S subunits on which protein synthesis initiation begins.</text>
</comment>
<dbReference type="PANTHER" id="PTHR10938:SF0">
    <property type="entry name" value="TRANSLATION INITIATION FACTOR IF-3, MITOCHONDRIAL"/>
    <property type="match status" value="1"/>
</dbReference>
<evidence type="ECO:0000313" key="10">
    <source>
        <dbReference type="Proteomes" id="UP000236893"/>
    </source>
</evidence>
<evidence type="ECO:0000256" key="5">
    <source>
        <dbReference type="NCBIfam" id="TIGR00168"/>
    </source>
</evidence>
<dbReference type="OrthoDB" id="9806014at2"/>
<keyword evidence="4" id="KW-0963">Cytoplasm</keyword>
<dbReference type="Pfam" id="PF05198">
    <property type="entry name" value="IF3_N"/>
    <property type="match status" value="1"/>
</dbReference>
<name>A0A2S5A1D0_9SPHI</name>
<dbReference type="Gene3D" id="3.30.110.10">
    <property type="entry name" value="Translation initiation factor 3 (IF-3), C-terminal domain"/>
    <property type="match status" value="1"/>
</dbReference>
<dbReference type="FunFam" id="3.30.110.10:FF:000001">
    <property type="entry name" value="Translation initiation factor IF-3"/>
    <property type="match status" value="1"/>
</dbReference>
<comment type="subunit">
    <text evidence="4 6">Monomer.</text>
</comment>
<dbReference type="InterPro" id="IPR019815">
    <property type="entry name" value="Translation_initiation_fac_3_C"/>
</dbReference>
<evidence type="ECO:0000256" key="1">
    <source>
        <dbReference type="ARBA" id="ARBA00005439"/>
    </source>
</evidence>
<dbReference type="SUPFAM" id="SSF55200">
    <property type="entry name" value="Translation initiation factor IF3, C-terminal domain"/>
    <property type="match status" value="1"/>
</dbReference>
<evidence type="ECO:0000259" key="7">
    <source>
        <dbReference type="Pfam" id="PF00707"/>
    </source>
</evidence>
<dbReference type="GO" id="GO:0032790">
    <property type="term" value="P:ribosome disassembly"/>
    <property type="evidence" value="ECO:0007669"/>
    <property type="project" value="TreeGrafter"/>
</dbReference>
<keyword evidence="10" id="KW-1185">Reference proteome</keyword>
<evidence type="ECO:0000256" key="2">
    <source>
        <dbReference type="ARBA" id="ARBA00022540"/>
    </source>
</evidence>
<dbReference type="HAMAP" id="MF_00080">
    <property type="entry name" value="IF_3"/>
    <property type="match status" value="1"/>
</dbReference>
<evidence type="ECO:0000259" key="8">
    <source>
        <dbReference type="Pfam" id="PF05198"/>
    </source>
</evidence>
<feature type="domain" description="Translation initiation factor 3 N-terminal" evidence="8">
    <location>
        <begin position="11"/>
        <end position="79"/>
    </location>
</feature>
<dbReference type="Gene3D" id="3.10.20.80">
    <property type="entry name" value="Translation initiation factor 3 (IF-3), N-terminal domain"/>
    <property type="match status" value="1"/>
</dbReference>
<dbReference type="NCBIfam" id="TIGR00168">
    <property type="entry name" value="infC"/>
    <property type="match status" value="1"/>
</dbReference>
<dbReference type="RefSeq" id="WP_103789283.1">
    <property type="nucleotide sequence ID" value="NZ_PQVF01000007.1"/>
</dbReference>
<dbReference type="GO" id="GO:0005829">
    <property type="term" value="C:cytosol"/>
    <property type="evidence" value="ECO:0007669"/>
    <property type="project" value="TreeGrafter"/>
</dbReference>
<dbReference type="InterPro" id="IPR036787">
    <property type="entry name" value="T_IF-3_N_sf"/>
</dbReference>
<comment type="similarity">
    <text evidence="1 4 6">Belongs to the IF-3 family.</text>
</comment>
<dbReference type="PROSITE" id="PS00938">
    <property type="entry name" value="IF3"/>
    <property type="match status" value="1"/>
</dbReference>
<dbReference type="InterPro" id="IPR019814">
    <property type="entry name" value="Translation_initiation_fac_3_N"/>
</dbReference>
<feature type="domain" description="Translation initiation factor 3 C-terminal" evidence="7">
    <location>
        <begin position="89"/>
        <end position="172"/>
    </location>
</feature>
<gene>
    <name evidence="4" type="primary">infC</name>
    <name evidence="9" type="ORF">C3K47_11500</name>
</gene>
<reference evidence="9 10" key="1">
    <citation type="submission" date="2018-01" db="EMBL/GenBank/DDBJ databases">
        <authorList>
            <person name="Gaut B.S."/>
            <person name="Morton B.R."/>
            <person name="Clegg M.T."/>
            <person name="Duvall M.R."/>
        </authorList>
    </citation>
    <scope>NUCLEOTIDE SEQUENCE [LARGE SCALE GENOMIC DNA]</scope>
    <source>
        <strain evidence="9 10">HR-AV</strain>
    </source>
</reference>
<accession>A0A2S5A1D0</accession>
<organism evidence="9 10">
    <name type="scientific">Solitalea longa</name>
    <dbReference type="NCBI Taxonomy" id="2079460"/>
    <lineage>
        <taxon>Bacteria</taxon>
        <taxon>Pseudomonadati</taxon>
        <taxon>Bacteroidota</taxon>
        <taxon>Sphingobacteriia</taxon>
        <taxon>Sphingobacteriales</taxon>
        <taxon>Sphingobacteriaceae</taxon>
        <taxon>Solitalea</taxon>
    </lineage>
</organism>
<dbReference type="PANTHER" id="PTHR10938">
    <property type="entry name" value="TRANSLATION INITIATION FACTOR IF-3"/>
    <property type="match status" value="1"/>
</dbReference>
<dbReference type="SUPFAM" id="SSF54364">
    <property type="entry name" value="Translation initiation factor IF3, N-terminal domain"/>
    <property type="match status" value="1"/>
</dbReference>
<dbReference type="GO" id="GO:0016020">
    <property type="term" value="C:membrane"/>
    <property type="evidence" value="ECO:0007669"/>
    <property type="project" value="TreeGrafter"/>
</dbReference>
<dbReference type="GO" id="GO:0043022">
    <property type="term" value="F:ribosome binding"/>
    <property type="evidence" value="ECO:0007669"/>
    <property type="project" value="TreeGrafter"/>
</dbReference>
<sequence>MPTKRQAEHRINEFIRGVDTVRLVGENVEQGVFPLAKALEVAEELGLDLVEISPNAEPPVCRVVDYNKFIYEQKKKQKEIKANAQKTIIKEIRFGPNTDDHDFEFKLKHAIKFLEAGEKVRSYVHFKGRAIVYKEQGEILLLKFAQALEEVGKVEQLPKLEGKRMFLIVAPKNKK</sequence>
<keyword evidence="3 4" id="KW-0648">Protein biosynthesis</keyword>
<dbReference type="InterPro" id="IPR036788">
    <property type="entry name" value="T_IF-3_C_sf"/>
</dbReference>
<dbReference type="GO" id="GO:0003743">
    <property type="term" value="F:translation initiation factor activity"/>
    <property type="evidence" value="ECO:0007669"/>
    <property type="project" value="UniProtKB-UniRule"/>
</dbReference>
<dbReference type="InterPro" id="IPR019813">
    <property type="entry name" value="Translation_initiation_fac3_CS"/>
</dbReference>
<proteinExistence type="inferred from homology"/>
<evidence type="ECO:0000256" key="4">
    <source>
        <dbReference type="HAMAP-Rule" id="MF_00080"/>
    </source>
</evidence>
<evidence type="ECO:0000313" key="9">
    <source>
        <dbReference type="EMBL" id="POY36365.1"/>
    </source>
</evidence>
<dbReference type="EMBL" id="PQVF01000007">
    <property type="protein sequence ID" value="POY36365.1"/>
    <property type="molecule type" value="Genomic_DNA"/>
</dbReference>
<comment type="subcellular location">
    <subcellularLocation>
        <location evidence="4 6">Cytoplasm</location>
    </subcellularLocation>
</comment>
<dbReference type="AlphaFoldDB" id="A0A2S5A1D0"/>
<dbReference type="Proteomes" id="UP000236893">
    <property type="component" value="Unassembled WGS sequence"/>
</dbReference>
<dbReference type="Pfam" id="PF00707">
    <property type="entry name" value="IF3_C"/>
    <property type="match status" value="1"/>
</dbReference>
<evidence type="ECO:0000256" key="6">
    <source>
        <dbReference type="RuleBase" id="RU000646"/>
    </source>
</evidence>